<evidence type="ECO:0000256" key="1">
    <source>
        <dbReference type="ARBA" id="ARBA00001974"/>
    </source>
</evidence>
<dbReference type="SUPFAM" id="SSF51905">
    <property type="entry name" value="FAD/NAD(P)-binding domain"/>
    <property type="match status" value="1"/>
</dbReference>
<dbReference type="InterPro" id="IPR015939">
    <property type="entry name" value="Fum_Rdtase/Succ_DH_flav-like_C"/>
</dbReference>
<comment type="catalytic activity">
    <reaction evidence="10">
        <text>L-aspartate + O2 = iminosuccinate + H2O2</text>
        <dbReference type="Rhea" id="RHEA:25876"/>
        <dbReference type="ChEBI" id="CHEBI:15379"/>
        <dbReference type="ChEBI" id="CHEBI:16240"/>
        <dbReference type="ChEBI" id="CHEBI:29991"/>
        <dbReference type="ChEBI" id="CHEBI:77875"/>
        <dbReference type="EC" id="1.4.3.16"/>
    </reaction>
    <physiologicalReaction direction="left-to-right" evidence="10">
        <dbReference type="Rhea" id="RHEA:25877"/>
    </physiologicalReaction>
</comment>
<comment type="function">
    <text evidence="12">Catalyzes the oxidation of L-aspartate to iminoaspartate.</text>
</comment>
<dbReference type="PANTHER" id="PTHR42716:SF2">
    <property type="entry name" value="L-ASPARTATE OXIDASE, CHLOROPLASTIC"/>
    <property type="match status" value="1"/>
</dbReference>
<name>A0ABV9T8Y6_9GAMM</name>
<proteinExistence type="inferred from homology"/>
<keyword evidence="9 12" id="KW-0560">Oxidoreductase</keyword>
<dbReference type="PRINTS" id="PR00368">
    <property type="entry name" value="FADPNR"/>
</dbReference>
<dbReference type="EMBL" id="JBHSJH010000001">
    <property type="protein sequence ID" value="MFC4891606.1"/>
    <property type="molecule type" value="Genomic_DNA"/>
</dbReference>
<dbReference type="EC" id="1.4.3.16" evidence="4 11"/>
<dbReference type="InterPro" id="IPR005288">
    <property type="entry name" value="NadB"/>
</dbReference>
<comment type="similarity">
    <text evidence="3 12">Belongs to the FAD-dependent oxidoreductase 2 family. NadB subfamily.</text>
</comment>
<evidence type="ECO:0000256" key="6">
    <source>
        <dbReference type="ARBA" id="ARBA00022630"/>
    </source>
</evidence>
<dbReference type="InterPro" id="IPR027477">
    <property type="entry name" value="Succ_DH/fumarate_Rdtase_cat_sf"/>
</dbReference>
<dbReference type="InterPro" id="IPR037099">
    <property type="entry name" value="Fum_R/Succ_DH_flav-like_C_sf"/>
</dbReference>
<keyword evidence="8 12" id="KW-0274">FAD</keyword>
<evidence type="ECO:0000256" key="12">
    <source>
        <dbReference type="RuleBase" id="RU362049"/>
    </source>
</evidence>
<evidence type="ECO:0000256" key="3">
    <source>
        <dbReference type="ARBA" id="ARBA00008562"/>
    </source>
</evidence>
<organism evidence="15 16">
    <name type="scientific">Pseudofrancisella aestuarii</name>
    <dbReference type="NCBI Taxonomy" id="2670347"/>
    <lineage>
        <taxon>Bacteria</taxon>
        <taxon>Pseudomonadati</taxon>
        <taxon>Pseudomonadota</taxon>
        <taxon>Gammaproteobacteria</taxon>
        <taxon>Thiotrichales</taxon>
        <taxon>Francisellaceae</taxon>
        <taxon>Pseudofrancisella</taxon>
    </lineage>
</organism>
<evidence type="ECO:0000313" key="15">
    <source>
        <dbReference type="EMBL" id="MFC4891606.1"/>
    </source>
</evidence>
<comment type="caution">
    <text evidence="15">The sequence shown here is derived from an EMBL/GenBank/DDBJ whole genome shotgun (WGS) entry which is preliminary data.</text>
</comment>
<dbReference type="PANTHER" id="PTHR42716">
    <property type="entry name" value="L-ASPARTATE OXIDASE"/>
    <property type="match status" value="1"/>
</dbReference>
<sequence>MITKKHDVVIVGSGLAGIATATELLSQGFDVALLCDKDIGISASFYAQGGIAAVVSEKDSVDLHTKDTMVASGNAAELESVKYVVGNSFKAIKWLEKKGVVFDREEGKYSLHLEGGHSLGRVLHIKDYTGKAIQTTLLEKIIGHEKLTVYKQSSAFRIFKKDNECAGIYAYNGKDILKIFSKNIVLATGGASGIYKYSTNAYAFIGSGMIMAHDAGCKLKNLEFTQFHPTCFFDKNGEPLLISEAIRGNGAKLELESGYRIMQSIHKLEDLAPRDIVARQIYVNMQKGHTIYLNATHMNKTEWEDRFPFIYQRLLENNINPVKDRIPIAPAAHYSCGGIEVNGKSQTAIEGLYAIGECSYTGLHGANRLASNSLLECVVYALAASKDIIDKPLSSNDSNSDINEEIMLCNMNFDTSKYVQEIKQIMWDKVGLVRKKAKLLEAQEEINAIYNEIEKKISVTSFDSKLNFLFKLVSIARLTVESALKRESSIGSHYLD</sequence>
<dbReference type="Gene3D" id="1.20.58.100">
    <property type="entry name" value="Fumarate reductase/succinate dehydrogenase flavoprotein-like, C-terminal domain"/>
    <property type="match status" value="1"/>
</dbReference>
<comment type="cofactor">
    <cofactor evidence="1 12">
        <name>FAD</name>
        <dbReference type="ChEBI" id="CHEBI:57692"/>
    </cofactor>
</comment>
<evidence type="ECO:0000259" key="14">
    <source>
        <dbReference type="Pfam" id="PF02910"/>
    </source>
</evidence>
<evidence type="ECO:0000313" key="16">
    <source>
        <dbReference type="Proteomes" id="UP001595926"/>
    </source>
</evidence>
<gene>
    <name evidence="15" type="primary">nadB</name>
    <name evidence="15" type="ORF">ACFPDQ_00910</name>
</gene>
<dbReference type="SUPFAM" id="SSF56425">
    <property type="entry name" value="Succinate dehydrogenase/fumarate reductase flavoprotein, catalytic domain"/>
    <property type="match status" value="1"/>
</dbReference>
<dbReference type="Gene3D" id="3.50.50.60">
    <property type="entry name" value="FAD/NAD(P)-binding domain"/>
    <property type="match status" value="1"/>
</dbReference>
<comment type="subcellular location">
    <subcellularLocation>
        <location evidence="12">Cytoplasm</location>
    </subcellularLocation>
</comment>
<evidence type="ECO:0000256" key="11">
    <source>
        <dbReference type="NCBIfam" id="TIGR00551"/>
    </source>
</evidence>
<dbReference type="NCBIfam" id="TIGR00551">
    <property type="entry name" value="nadB"/>
    <property type="match status" value="1"/>
</dbReference>
<keyword evidence="7 12" id="KW-0662">Pyridine nucleotide biosynthesis</keyword>
<dbReference type="SUPFAM" id="SSF46977">
    <property type="entry name" value="Succinate dehydrogenase/fumarate reductase flavoprotein C-terminal domain"/>
    <property type="match status" value="1"/>
</dbReference>
<comment type="pathway">
    <text evidence="2 12">Cofactor biosynthesis; NAD(+) biosynthesis; iminoaspartate from L-aspartate (oxidase route): step 1/1.</text>
</comment>
<dbReference type="InterPro" id="IPR036188">
    <property type="entry name" value="FAD/NAD-bd_sf"/>
</dbReference>
<evidence type="ECO:0000256" key="2">
    <source>
        <dbReference type="ARBA" id="ARBA00004950"/>
    </source>
</evidence>
<dbReference type="Pfam" id="PF00890">
    <property type="entry name" value="FAD_binding_2"/>
    <property type="match status" value="1"/>
</dbReference>
<protein>
    <recommendedName>
        <fullName evidence="5 11">L-aspartate oxidase</fullName>
        <ecNumber evidence="4 11">1.4.3.16</ecNumber>
    </recommendedName>
</protein>
<keyword evidence="6 12" id="KW-0285">Flavoprotein</keyword>
<dbReference type="Proteomes" id="UP001595926">
    <property type="component" value="Unassembled WGS sequence"/>
</dbReference>
<evidence type="ECO:0000259" key="13">
    <source>
        <dbReference type="Pfam" id="PF00890"/>
    </source>
</evidence>
<keyword evidence="16" id="KW-1185">Reference proteome</keyword>
<feature type="domain" description="FAD-dependent oxidoreductase 2 FAD-binding" evidence="13">
    <location>
        <begin position="7"/>
        <end position="374"/>
    </location>
</feature>
<evidence type="ECO:0000256" key="5">
    <source>
        <dbReference type="ARBA" id="ARBA00021901"/>
    </source>
</evidence>
<accession>A0ABV9T8Y6</accession>
<dbReference type="GO" id="GO:0008734">
    <property type="term" value="F:L-aspartate oxidase activity"/>
    <property type="evidence" value="ECO:0007669"/>
    <property type="project" value="UniProtKB-EC"/>
</dbReference>
<evidence type="ECO:0000256" key="7">
    <source>
        <dbReference type="ARBA" id="ARBA00022642"/>
    </source>
</evidence>
<feature type="domain" description="Fumarate reductase/succinate dehydrogenase flavoprotein-like C-terminal" evidence="14">
    <location>
        <begin position="420"/>
        <end position="494"/>
    </location>
</feature>
<reference evidence="16" key="1">
    <citation type="journal article" date="2019" name="Int. J. Syst. Evol. Microbiol.">
        <title>The Global Catalogue of Microorganisms (GCM) 10K type strain sequencing project: providing services to taxonomists for standard genome sequencing and annotation.</title>
        <authorList>
            <consortium name="The Broad Institute Genomics Platform"/>
            <consortium name="The Broad Institute Genome Sequencing Center for Infectious Disease"/>
            <person name="Wu L."/>
            <person name="Ma J."/>
        </authorList>
    </citation>
    <scope>NUCLEOTIDE SEQUENCE [LARGE SCALE GENOMIC DNA]</scope>
    <source>
        <strain evidence="16">CGMCC 1.13718</strain>
    </source>
</reference>
<evidence type="ECO:0000256" key="4">
    <source>
        <dbReference type="ARBA" id="ARBA00012173"/>
    </source>
</evidence>
<dbReference type="InterPro" id="IPR003953">
    <property type="entry name" value="FAD-dep_OxRdtase_2_FAD-bd"/>
</dbReference>
<evidence type="ECO:0000256" key="8">
    <source>
        <dbReference type="ARBA" id="ARBA00022827"/>
    </source>
</evidence>
<evidence type="ECO:0000256" key="9">
    <source>
        <dbReference type="ARBA" id="ARBA00023002"/>
    </source>
</evidence>
<dbReference type="RefSeq" id="WP_119330657.1">
    <property type="nucleotide sequence ID" value="NZ_JBHSJH010000001.1"/>
</dbReference>
<dbReference type="Pfam" id="PF02910">
    <property type="entry name" value="Succ_DH_flav_C"/>
    <property type="match status" value="1"/>
</dbReference>
<evidence type="ECO:0000256" key="10">
    <source>
        <dbReference type="ARBA" id="ARBA00048305"/>
    </source>
</evidence>
<dbReference type="Gene3D" id="3.90.700.10">
    <property type="entry name" value="Succinate dehydrogenase/fumarate reductase flavoprotein, catalytic domain"/>
    <property type="match status" value="1"/>
</dbReference>